<accession>A0AA35KAU1</accession>
<dbReference type="GO" id="GO:0008270">
    <property type="term" value="F:zinc ion binding"/>
    <property type="evidence" value="ECO:0007669"/>
    <property type="project" value="UniProtKB-KW"/>
</dbReference>
<dbReference type="InterPro" id="IPR052296">
    <property type="entry name" value="TR-Histone_Methyltrans"/>
</dbReference>
<dbReference type="PANTHER" id="PTHR16516">
    <property type="entry name" value="AGAP007109-PA"/>
    <property type="match status" value="1"/>
</dbReference>
<keyword evidence="2" id="KW-0539">Nucleus</keyword>
<evidence type="ECO:0000256" key="2">
    <source>
        <dbReference type="ARBA" id="ARBA00023242"/>
    </source>
</evidence>
<dbReference type="PROSITE" id="PS50157">
    <property type="entry name" value="ZINC_FINGER_C2H2_2"/>
    <property type="match status" value="2"/>
</dbReference>
<dbReference type="Gene3D" id="2.170.270.10">
    <property type="entry name" value="SET domain"/>
    <property type="match status" value="1"/>
</dbReference>
<dbReference type="GO" id="GO:0005634">
    <property type="term" value="C:nucleus"/>
    <property type="evidence" value="ECO:0007669"/>
    <property type="project" value="UniProtKB-SubCell"/>
</dbReference>
<feature type="domain" description="C2H2-type" evidence="5">
    <location>
        <begin position="486"/>
        <end position="514"/>
    </location>
</feature>
<dbReference type="SMART" id="SM00355">
    <property type="entry name" value="ZnF_C2H2"/>
    <property type="match status" value="3"/>
</dbReference>
<feature type="domain" description="C2H2-type" evidence="5">
    <location>
        <begin position="528"/>
        <end position="551"/>
    </location>
</feature>
<dbReference type="PROSITE" id="PS50280">
    <property type="entry name" value="SET"/>
    <property type="match status" value="1"/>
</dbReference>
<name>A0AA35KAU1_9SAUR</name>
<dbReference type="InterPro" id="IPR046341">
    <property type="entry name" value="SET_dom_sf"/>
</dbReference>
<dbReference type="SUPFAM" id="SSF57667">
    <property type="entry name" value="beta-beta-alpha zinc fingers"/>
    <property type="match status" value="1"/>
</dbReference>
<keyword evidence="3" id="KW-0863">Zinc-finger</keyword>
<dbReference type="GO" id="GO:0014003">
    <property type="term" value="P:oligodendrocyte development"/>
    <property type="evidence" value="ECO:0007669"/>
    <property type="project" value="TreeGrafter"/>
</dbReference>
<comment type="subcellular location">
    <subcellularLocation>
        <location evidence="1">Nucleus</location>
    </subcellularLocation>
</comment>
<evidence type="ECO:0000256" key="3">
    <source>
        <dbReference type="PROSITE-ProRule" id="PRU00042"/>
    </source>
</evidence>
<evidence type="ECO:0000313" key="7">
    <source>
        <dbReference type="EMBL" id="CAI5774049.1"/>
    </source>
</evidence>
<keyword evidence="3" id="KW-0479">Metal-binding</keyword>
<dbReference type="InterPro" id="IPR036236">
    <property type="entry name" value="Znf_C2H2_sf"/>
</dbReference>
<dbReference type="EMBL" id="OX395130">
    <property type="protein sequence ID" value="CAI5774049.1"/>
    <property type="molecule type" value="Genomic_DNA"/>
</dbReference>
<evidence type="ECO:0000256" key="1">
    <source>
        <dbReference type="ARBA" id="ARBA00004123"/>
    </source>
</evidence>
<proteinExistence type="predicted"/>
<evidence type="ECO:0000313" key="8">
    <source>
        <dbReference type="Proteomes" id="UP001178461"/>
    </source>
</evidence>
<evidence type="ECO:0000256" key="4">
    <source>
        <dbReference type="SAM" id="MobiDB-lite"/>
    </source>
</evidence>
<keyword evidence="3" id="KW-0862">Zinc</keyword>
<gene>
    <name evidence="7" type="ORF">PODLI_1B029657</name>
</gene>
<dbReference type="Pfam" id="PF21549">
    <property type="entry name" value="PRDM2_PR"/>
    <property type="match status" value="1"/>
</dbReference>
<keyword evidence="8" id="KW-1185">Reference proteome</keyword>
<evidence type="ECO:0000259" key="5">
    <source>
        <dbReference type="PROSITE" id="PS50157"/>
    </source>
</evidence>
<dbReference type="InterPro" id="IPR013087">
    <property type="entry name" value="Znf_C2H2_type"/>
</dbReference>
<reference evidence="7" key="1">
    <citation type="submission" date="2022-12" db="EMBL/GenBank/DDBJ databases">
        <authorList>
            <person name="Alioto T."/>
            <person name="Alioto T."/>
            <person name="Gomez Garrido J."/>
        </authorList>
    </citation>
    <scope>NUCLEOTIDE SEQUENCE</scope>
</reference>
<dbReference type="InterPro" id="IPR001214">
    <property type="entry name" value="SET_dom"/>
</dbReference>
<dbReference type="Gene3D" id="3.30.160.60">
    <property type="entry name" value="Classic Zinc Finger"/>
    <property type="match status" value="1"/>
</dbReference>
<feature type="region of interest" description="Disordered" evidence="4">
    <location>
        <begin position="443"/>
        <end position="468"/>
    </location>
</feature>
<feature type="compositionally biased region" description="Low complexity" evidence="4">
    <location>
        <begin position="457"/>
        <end position="468"/>
    </location>
</feature>
<dbReference type="PANTHER" id="PTHR16516:SF5">
    <property type="entry name" value="ZINC FINGER PROTEIN 488"/>
    <property type="match status" value="1"/>
</dbReference>
<dbReference type="PROSITE" id="PS00028">
    <property type="entry name" value="ZINC_FINGER_C2H2_1"/>
    <property type="match status" value="2"/>
</dbReference>
<evidence type="ECO:0000259" key="6">
    <source>
        <dbReference type="PROSITE" id="PS50280"/>
    </source>
</evidence>
<dbReference type="Proteomes" id="UP001178461">
    <property type="component" value="Chromosome 5"/>
</dbReference>
<sequence>MPGCRPSASEPRFDPPRFAMELTLLTKEFRTSDNRLLPQHFPDVLATVHTTQEIPEETILGPCLLHDAQLDTVAFIALKCSEKRNIHYVIKVDATSVQNPGGFPWMRLVQPASNKKEQNLEAYLRNSQLYYRPTRKIHRNEELLVWYDEELSGLLGFNEIKASRRLHSELDCPNCKQVFKWEHPFLSHARFLCFPENSAQLWRNLSAPKTTKSRLVGQPTNFHSLARDLEFKMAAWKDDSHGERRMNCDDVENGLSRKAVLLEKTNHLHGGQHSGSRDEGVAQQVSGGSFWKLGAGKQMSVKKDALLLEQKESAFTEVRQIKEKMKMEKAKAVEQGIGEAHPGRDPVPCSPGSAFSFVWPNRGTREPKSAFSKPARCLLDRRTTAAAPHPLSDLAKGPGELSGCVSAADVMRYSALLASKFLASDLNSSPLLPPGLVQRHPYTSGLWPRQMGEQRQTTPTTASTPSSASLTLLPPTFTSFSVAAQNWCAKCNLSFRMTSDLVFHMRCHHKKEGSAPESPRKRRREEKLTCPVCQEYFRERHHLSRHMTSHN</sequence>
<protein>
    <submittedName>
        <fullName evidence="7">Finger 488</fullName>
    </submittedName>
</protein>
<organism evidence="7 8">
    <name type="scientific">Podarcis lilfordi</name>
    <name type="common">Lilford's wall lizard</name>
    <dbReference type="NCBI Taxonomy" id="74358"/>
    <lineage>
        <taxon>Eukaryota</taxon>
        <taxon>Metazoa</taxon>
        <taxon>Chordata</taxon>
        <taxon>Craniata</taxon>
        <taxon>Vertebrata</taxon>
        <taxon>Euteleostomi</taxon>
        <taxon>Lepidosauria</taxon>
        <taxon>Squamata</taxon>
        <taxon>Bifurcata</taxon>
        <taxon>Unidentata</taxon>
        <taxon>Episquamata</taxon>
        <taxon>Laterata</taxon>
        <taxon>Lacertibaenia</taxon>
        <taxon>Lacertidae</taxon>
        <taxon>Podarcis</taxon>
    </lineage>
</organism>
<dbReference type="AlphaFoldDB" id="A0AA35KAU1"/>
<feature type="domain" description="SET" evidence="6">
    <location>
        <begin position="27"/>
        <end position="148"/>
    </location>
</feature>
<dbReference type="GO" id="GO:0006355">
    <property type="term" value="P:regulation of DNA-templated transcription"/>
    <property type="evidence" value="ECO:0007669"/>
    <property type="project" value="TreeGrafter"/>
</dbReference>